<evidence type="ECO:0000256" key="1">
    <source>
        <dbReference type="SAM" id="Phobius"/>
    </source>
</evidence>
<accession>A0AAU8BUA2</accession>
<gene>
    <name evidence="2" type="ORF">PG915_24695</name>
</gene>
<name>A0AAU8BUA2_9VIBR</name>
<evidence type="ECO:0000313" key="2">
    <source>
        <dbReference type="EMBL" id="XCD19138.1"/>
    </source>
</evidence>
<dbReference type="EMBL" id="CP115922">
    <property type="protein sequence ID" value="XCD19138.1"/>
    <property type="molecule type" value="Genomic_DNA"/>
</dbReference>
<geneLocation type="plasmid" evidence="2">
    <name>p1</name>
</geneLocation>
<keyword evidence="1" id="KW-0472">Membrane</keyword>
<reference evidence="2" key="1">
    <citation type="submission" date="2023-01" db="EMBL/GenBank/DDBJ databases">
        <title>Vibrio sp. CB1-14 genome sequencing.</title>
        <authorList>
            <person name="Otstavnykh N."/>
            <person name="Isaeva M."/>
            <person name="Meleshko D."/>
        </authorList>
    </citation>
    <scope>NUCLEOTIDE SEQUENCE</scope>
    <source>
        <strain evidence="2">CB1-14</strain>
        <plasmid evidence="2">p1</plasmid>
    </source>
</reference>
<dbReference type="AlphaFoldDB" id="A0AAU8BUA2"/>
<keyword evidence="2" id="KW-0614">Plasmid</keyword>
<keyword evidence="1" id="KW-0812">Transmembrane</keyword>
<keyword evidence="1" id="KW-1133">Transmembrane helix</keyword>
<dbReference type="RefSeq" id="WP_353500264.1">
    <property type="nucleotide sequence ID" value="NZ_CP115922.1"/>
</dbReference>
<protein>
    <submittedName>
        <fullName evidence="2">Uncharacterized protein</fullName>
    </submittedName>
</protein>
<proteinExistence type="predicted"/>
<sequence>MEEATNPLLKMSLKAFGLLLYLVLGASFVATIMATRSHVDKIEHSISHEFSQQSSAHQAFADSYLLCVKDFSTRIDKDCVGIAIAVMQQPTATEQVVNDFYQQVIPPPKGFDLFFGLLMDPDALIAILTNQGVKL</sequence>
<dbReference type="KEGG" id="vck:PG915_24695"/>
<organism evidence="2">
    <name type="scientific">Vibrio chaetopteri</name>
    <dbReference type="NCBI Taxonomy" id="3016528"/>
    <lineage>
        <taxon>Bacteria</taxon>
        <taxon>Pseudomonadati</taxon>
        <taxon>Pseudomonadota</taxon>
        <taxon>Gammaproteobacteria</taxon>
        <taxon>Vibrionales</taxon>
        <taxon>Vibrionaceae</taxon>
        <taxon>Vibrio</taxon>
    </lineage>
</organism>
<feature type="transmembrane region" description="Helical" evidence="1">
    <location>
        <begin position="15"/>
        <end position="35"/>
    </location>
</feature>